<dbReference type="SUPFAM" id="SSF55804">
    <property type="entry name" value="Phoshotransferase/anion transport protein"/>
    <property type="match status" value="1"/>
</dbReference>
<dbReference type="Proteomes" id="UP001187066">
    <property type="component" value="Unassembled WGS sequence"/>
</dbReference>
<dbReference type="PANTHER" id="PTHR36203:SF3">
    <property type="entry name" value="PHOSPHOTRANSFERASE IIA COMPONENT SGCA-RELATED"/>
    <property type="match status" value="1"/>
</dbReference>
<dbReference type="InterPro" id="IPR016152">
    <property type="entry name" value="PTrfase/Anion_transptr"/>
</dbReference>
<protein>
    <submittedName>
        <fullName evidence="8">PTS sugar transporter subunit IIA</fullName>
    </submittedName>
</protein>
<keyword evidence="4" id="KW-0808">Transferase</keyword>
<dbReference type="RefSeq" id="WP_317678208.1">
    <property type="nucleotide sequence ID" value="NZ_JAWLOF010000006.1"/>
</dbReference>
<feature type="domain" description="PTS EIIA type-2" evidence="7">
    <location>
        <begin position="1"/>
        <end position="144"/>
    </location>
</feature>
<name>A0ABU4E280_9ENTR</name>
<gene>
    <name evidence="8" type="ORF">R4P48_11010</name>
</gene>
<keyword evidence="3" id="KW-0963">Cytoplasm</keyword>
<dbReference type="PROSITE" id="PS51094">
    <property type="entry name" value="PTS_EIIA_TYPE_2"/>
    <property type="match status" value="1"/>
</dbReference>
<keyword evidence="5" id="KW-0598">Phosphotransferase system</keyword>
<evidence type="ECO:0000256" key="4">
    <source>
        <dbReference type="ARBA" id="ARBA00022679"/>
    </source>
</evidence>
<comment type="caution">
    <text evidence="8">The sequence shown here is derived from an EMBL/GenBank/DDBJ whole genome shotgun (WGS) entry which is preliminary data.</text>
</comment>
<dbReference type="Pfam" id="PF00359">
    <property type="entry name" value="PTS_EIIA_2"/>
    <property type="match status" value="1"/>
</dbReference>
<evidence type="ECO:0000256" key="6">
    <source>
        <dbReference type="ARBA" id="ARBA00022777"/>
    </source>
</evidence>
<keyword evidence="6" id="KW-0418">Kinase</keyword>
<dbReference type="InterPro" id="IPR002178">
    <property type="entry name" value="PTS_EIIA_type-2_dom"/>
</dbReference>
<comment type="subcellular location">
    <subcellularLocation>
        <location evidence="1">Cytoplasm</location>
    </subcellularLocation>
</comment>
<evidence type="ECO:0000256" key="2">
    <source>
        <dbReference type="ARBA" id="ARBA00022448"/>
    </source>
</evidence>
<keyword evidence="9" id="KW-1185">Reference proteome</keyword>
<dbReference type="PANTHER" id="PTHR36203">
    <property type="entry name" value="ASCORBATE-SPECIFIC PTS SYSTEM EIIA COMPONENT"/>
    <property type="match status" value="1"/>
</dbReference>
<dbReference type="CDD" id="cd00211">
    <property type="entry name" value="PTS_IIA_fru"/>
    <property type="match status" value="1"/>
</dbReference>
<dbReference type="InterPro" id="IPR051351">
    <property type="entry name" value="Ascorbate-PTS_EIIA_comp"/>
</dbReference>
<keyword evidence="8" id="KW-0762">Sugar transport</keyword>
<organism evidence="8 9">
    <name type="scientific">Atlantibacter subterraneus</name>
    <dbReference type="NCBI Taxonomy" id="255519"/>
    <lineage>
        <taxon>Bacteria</taxon>
        <taxon>Pseudomonadati</taxon>
        <taxon>Pseudomonadota</taxon>
        <taxon>Gammaproteobacteria</taxon>
        <taxon>Enterobacterales</taxon>
        <taxon>Enterobacteriaceae</taxon>
        <taxon>Atlantibacter</taxon>
    </lineage>
</organism>
<keyword evidence="2" id="KW-0813">Transport</keyword>
<sequence>MLNDVKWVQACRNATDWREALAIAIEPLIRHGAAQAAYLEGVIENTLAWGPYYVVAPGIALPHARPEQGAMHNQIAVTTLQQPVTFGHEECDPVWLLIALTATDANRHIATIQRISQWLGDEAFITALRHADDDSALYQLLKQSLVRSE</sequence>
<evidence type="ECO:0000256" key="5">
    <source>
        <dbReference type="ARBA" id="ARBA00022683"/>
    </source>
</evidence>
<accession>A0ABU4E280</accession>
<proteinExistence type="predicted"/>
<evidence type="ECO:0000256" key="3">
    <source>
        <dbReference type="ARBA" id="ARBA00022490"/>
    </source>
</evidence>
<evidence type="ECO:0000313" key="9">
    <source>
        <dbReference type="Proteomes" id="UP001187066"/>
    </source>
</evidence>
<evidence type="ECO:0000259" key="7">
    <source>
        <dbReference type="PROSITE" id="PS51094"/>
    </source>
</evidence>
<dbReference type="EMBL" id="JAWLOF010000006">
    <property type="protein sequence ID" value="MDV7023205.1"/>
    <property type="molecule type" value="Genomic_DNA"/>
</dbReference>
<dbReference type="Gene3D" id="3.40.930.10">
    <property type="entry name" value="Mannitol-specific EII, Chain A"/>
    <property type="match status" value="1"/>
</dbReference>
<evidence type="ECO:0000313" key="8">
    <source>
        <dbReference type="EMBL" id="MDV7023205.1"/>
    </source>
</evidence>
<evidence type="ECO:0000256" key="1">
    <source>
        <dbReference type="ARBA" id="ARBA00004496"/>
    </source>
</evidence>
<reference evidence="8 9" key="1">
    <citation type="submission" date="2023-10" db="EMBL/GenBank/DDBJ databases">
        <authorList>
            <person name="Dale J."/>
        </authorList>
    </citation>
    <scope>NUCLEOTIDE SEQUENCE [LARGE SCALE GENOMIC DNA]</scope>
    <source>
        <strain evidence="8 9">2023EL-00970</strain>
    </source>
</reference>